<gene>
    <name evidence="16" type="primary">LOC102803639</name>
</gene>
<keyword evidence="3" id="KW-0433">Leucine-rich repeat</keyword>
<dbReference type="PANTHER" id="PTHR24365">
    <property type="entry name" value="TOLL-LIKE RECEPTOR"/>
    <property type="match status" value="1"/>
</dbReference>
<feature type="region of interest" description="Disordered" evidence="11">
    <location>
        <begin position="945"/>
        <end position="1099"/>
    </location>
</feature>
<evidence type="ECO:0000313" key="15">
    <source>
        <dbReference type="Proteomes" id="UP000694865"/>
    </source>
</evidence>
<keyword evidence="15" id="KW-1185">Reference proteome</keyword>
<feature type="domain" description="TIR" evidence="13">
    <location>
        <begin position="193"/>
        <end position="335"/>
    </location>
</feature>
<keyword evidence="9" id="KW-0675">Receptor</keyword>
<dbReference type="InterPro" id="IPR003591">
    <property type="entry name" value="Leu-rich_rpt_typical-subtyp"/>
</dbReference>
<evidence type="ECO:0000256" key="11">
    <source>
        <dbReference type="SAM" id="MobiDB-lite"/>
    </source>
</evidence>
<dbReference type="PROSITE" id="PS50104">
    <property type="entry name" value="TIR"/>
    <property type="match status" value="1"/>
</dbReference>
<name>A0ABM0M238_SACKO</name>
<dbReference type="SUPFAM" id="SSF52200">
    <property type="entry name" value="Toll/Interleukin receptor TIR domain"/>
    <property type="match status" value="1"/>
</dbReference>
<feature type="compositionally biased region" description="Basic residues" evidence="11">
    <location>
        <begin position="1077"/>
        <end position="1086"/>
    </location>
</feature>
<dbReference type="InterPro" id="IPR036034">
    <property type="entry name" value="PDZ_sf"/>
</dbReference>
<dbReference type="SUPFAM" id="SSF52058">
    <property type="entry name" value="L domain-like"/>
    <property type="match status" value="1"/>
</dbReference>
<evidence type="ECO:0000256" key="3">
    <source>
        <dbReference type="ARBA" id="ARBA00022614"/>
    </source>
</evidence>
<dbReference type="Gene3D" id="3.80.10.10">
    <property type="entry name" value="Ribonuclease Inhibitor"/>
    <property type="match status" value="1"/>
</dbReference>
<dbReference type="PANTHER" id="PTHR24365:SF530">
    <property type="entry name" value="MSTPROX-RELATED"/>
    <property type="match status" value="1"/>
</dbReference>
<dbReference type="Proteomes" id="UP000694865">
    <property type="component" value="Unplaced"/>
</dbReference>
<organism evidence="15 16">
    <name type="scientific">Saccoglossus kowalevskii</name>
    <name type="common">Acorn worm</name>
    <dbReference type="NCBI Taxonomy" id="10224"/>
    <lineage>
        <taxon>Eukaryota</taxon>
        <taxon>Metazoa</taxon>
        <taxon>Hemichordata</taxon>
        <taxon>Enteropneusta</taxon>
        <taxon>Harrimaniidae</taxon>
        <taxon>Saccoglossus</taxon>
    </lineage>
</organism>
<dbReference type="InterPro" id="IPR032675">
    <property type="entry name" value="LRR_dom_sf"/>
</dbReference>
<evidence type="ECO:0000256" key="5">
    <source>
        <dbReference type="ARBA" id="ARBA00022729"/>
    </source>
</evidence>
<feature type="region of interest" description="Disordered" evidence="11">
    <location>
        <begin position="700"/>
        <end position="789"/>
    </location>
</feature>
<feature type="compositionally biased region" description="Low complexity" evidence="11">
    <location>
        <begin position="525"/>
        <end position="536"/>
    </location>
</feature>
<evidence type="ECO:0000256" key="2">
    <source>
        <dbReference type="ARBA" id="ARBA00009634"/>
    </source>
</evidence>
<reference evidence="16" key="1">
    <citation type="submission" date="2025-08" db="UniProtKB">
        <authorList>
            <consortium name="RefSeq"/>
        </authorList>
    </citation>
    <scope>IDENTIFICATION</scope>
    <source>
        <tissue evidence="16">Testes</tissue>
    </source>
</reference>
<dbReference type="Pfam" id="PF17820">
    <property type="entry name" value="PDZ_6"/>
    <property type="match status" value="1"/>
</dbReference>
<feature type="domain" description="PDZ" evidence="14">
    <location>
        <begin position="431"/>
        <end position="488"/>
    </location>
</feature>
<dbReference type="GeneID" id="102803639"/>
<feature type="compositionally biased region" description="Basic and acidic residues" evidence="11">
    <location>
        <begin position="740"/>
        <end position="749"/>
    </location>
</feature>
<proteinExistence type="inferred from homology"/>
<feature type="region of interest" description="Disordered" evidence="11">
    <location>
        <begin position="862"/>
        <end position="926"/>
    </location>
</feature>
<dbReference type="Pfam" id="PF13855">
    <property type="entry name" value="LRR_8"/>
    <property type="match status" value="1"/>
</dbReference>
<evidence type="ECO:0000256" key="7">
    <source>
        <dbReference type="ARBA" id="ARBA00022989"/>
    </source>
</evidence>
<feature type="compositionally biased region" description="Basic and acidic residues" evidence="11">
    <location>
        <begin position="1019"/>
        <end position="1049"/>
    </location>
</feature>
<dbReference type="Pfam" id="PF01582">
    <property type="entry name" value="TIR"/>
    <property type="match status" value="1"/>
</dbReference>
<protein>
    <submittedName>
        <fullName evidence="16">Uncharacterized protein LOC102803639</fullName>
    </submittedName>
</protein>
<evidence type="ECO:0000256" key="9">
    <source>
        <dbReference type="ARBA" id="ARBA00023170"/>
    </source>
</evidence>
<comment type="subcellular location">
    <subcellularLocation>
        <location evidence="1">Membrane</location>
        <topology evidence="1">Single-pass membrane protein</topology>
    </subcellularLocation>
</comment>
<keyword evidence="4 12" id="KW-0812">Transmembrane</keyword>
<feature type="region of interest" description="Disordered" evidence="11">
    <location>
        <begin position="506"/>
        <end position="562"/>
    </location>
</feature>
<evidence type="ECO:0000256" key="4">
    <source>
        <dbReference type="ARBA" id="ARBA00022692"/>
    </source>
</evidence>
<feature type="region of interest" description="Disordered" evidence="11">
    <location>
        <begin position="812"/>
        <end position="834"/>
    </location>
</feature>
<dbReference type="RefSeq" id="XP_006814079.1">
    <property type="nucleotide sequence ID" value="XM_006814016.1"/>
</dbReference>
<keyword evidence="10" id="KW-0325">Glycoprotein</keyword>
<comment type="similarity">
    <text evidence="2">Belongs to the Toll-like receptor family.</text>
</comment>
<evidence type="ECO:0000256" key="8">
    <source>
        <dbReference type="ARBA" id="ARBA00023136"/>
    </source>
</evidence>
<feature type="region of interest" description="Disordered" evidence="11">
    <location>
        <begin position="399"/>
        <end position="421"/>
    </location>
</feature>
<feature type="region of interest" description="Disordered" evidence="11">
    <location>
        <begin position="653"/>
        <end position="680"/>
    </location>
</feature>
<feature type="transmembrane region" description="Helical" evidence="12">
    <location>
        <begin position="145"/>
        <end position="165"/>
    </location>
</feature>
<feature type="compositionally biased region" description="Polar residues" evidence="11">
    <location>
        <begin position="812"/>
        <end position="830"/>
    </location>
</feature>
<feature type="compositionally biased region" description="Polar residues" evidence="11">
    <location>
        <begin position="951"/>
        <end position="967"/>
    </location>
</feature>
<evidence type="ECO:0000256" key="6">
    <source>
        <dbReference type="ARBA" id="ARBA00022737"/>
    </source>
</evidence>
<feature type="compositionally biased region" description="Polar residues" evidence="11">
    <location>
        <begin position="700"/>
        <end position="709"/>
    </location>
</feature>
<dbReference type="InterPro" id="IPR035897">
    <property type="entry name" value="Toll_tir_struct_dom_sf"/>
</dbReference>
<dbReference type="InterPro" id="IPR000157">
    <property type="entry name" value="TIR_dom"/>
</dbReference>
<feature type="region of interest" description="Disordered" evidence="11">
    <location>
        <begin position="595"/>
        <end position="630"/>
    </location>
</feature>
<dbReference type="Gene3D" id="3.40.50.10140">
    <property type="entry name" value="Toll/interleukin-1 receptor homology (TIR) domain"/>
    <property type="match status" value="1"/>
</dbReference>
<dbReference type="SMART" id="SM00369">
    <property type="entry name" value="LRR_TYP"/>
    <property type="match status" value="3"/>
</dbReference>
<feature type="compositionally biased region" description="Polar residues" evidence="11">
    <location>
        <begin position="894"/>
        <end position="909"/>
    </location>
</feature>
<dbReference type="InterPro" id="IPR001478">
    <property type="entry name" value="PDZ"/>
</dbReference>
<feature type="compositionally biased region" description="Basic and acidic residues" evidence="11">
    <location>
        <begin position="400"/>
        <end position="414"/>
    </location>
</feature>
<evidence type="ECO:0000256" key="1">
    <source>
        <dbReference type="ARBA" id="ARBA00004167"/>
    </source>
</evidence>
<keyword evidence="8 12" id="KW-0472">Membrane</keyword>
<feature type="compositionally biased region" description="Low complexity" evidence="11">
    <location>
        <begin position="875"/>
        <end position="888"/>
    </location>
</feature>
<feature type="compositionally biased region" description="Basic and acidic residues" evidence="11">
    <location>
        <begin position="996"/>
        <end position="1012"/>
    </location>
</feature>
<feature type="compositionally biased region" description="Basic and acidic residues" evidence="11">
    <location>
        <begin position="544"/>
        <end position="558"/>
    </location>
</feature>
<accession>A0ABM0M238</accession>
<keyword evidence="6" id="KW-0677">Repeat</keyword>
<sequence length="1099" mass="124086">MPNLQELHLPNNRIDSLEKNIFSSLNDLRLLDLSRNDIKLVSTDAWNQPKLKTLLLTDNKISIVSEELIGRKYLPSLRTFDVSKNSLDCTCDLIWFRNWLYIDCTVDVIDYYLYVCATAGGRDVTLLQQFDSDTLQCASYGHISLIIALCCIAVIVFIIVCVAVYNRWYIRYACFLLRLKTKGYRELVDLEEKTYDAFISYNSADQNWVLRNLVPCLESDEYKFNICVDYKNFIPGKCIIDNIMDSIQESRKTILVLSENFVNSEWCYFEMNMALHRLFDDGRDVVVMILLEPIVGNKLPRILRKVFTKKTYIEWPQDDSTTAKKLFWAKLENALKAPSRVDRVQSSSSSSDVKSMSTYIDPLTGWPGPRTVKLIRNDHGFGFTLRHFIVYPPESAIQAELRKSGDESSDTEGHKQKKRSRISALEPMDTIFVRQVKEGGPAEEAGLSTGDRIVSVNGESVTGKTYSQVVAHIQASDSTLTLLVVPKNEDILQMAYSGVAYNQSKKTHTGSASDIPSPPVDPYISPSEASSTSSLSTPVMARTPIDEPRDRSASDSKFKSVTQVQLMDASDISYGDMGIYRATPHRTNYQPNDIHLNHNSSPVGLDTYNDKVTNHFNHPPNVKSSSDSRLDRRLDELGRSTHDQRSEILVQRAVDSDSDTVSQRHRHRHSERRDTETGRMFAASAYFQKPTKVSEDVTRITQGNSNSPHTVHRTANDSLHPNGSNSPLTTSTHSSTTKQVESRPLDKSGRGRSASADMLTLPDKYGAYNHTDREDSRRGSSPVSPGDEILRYRRDIYGKEWDSDTCSDDRQISTYPLTNKGIHSTGQSNAGRRGDKVIVGVKTDVPGLSTGGMSMREYLTKQQTQRHDNLKKHNTPSVTSSSSSSGSTQKELPDTSQARTTEPNISRTEMLTKRQPPVRLTDSRGYEIRRAEPVQVILVEDEDFDNMPPIKSSQNNPPSTLIPNANANHKLPSHMQSEHRPIIMHSNPGNNHSQHRGREGRSNSRQLPEKPNPHQIRSQSRDRHREPSPLRVRGREPSPLRDNRGREMTSRSQGSNPHIIPGATRHKSSQAKEDRKTHRSQKRVQHFQRVSSCAYKGQQ</sequence>
<evidence type="ECO:0000256" key="12">
    <source>
        <dbReference type="SAM" id="Phobius"/>
    </source>
</evidence>
<dbReference type="PRINTS" id="PR01537">
    <property type="entry name" value="INTRLKN1R1F"/>
</dbReference>
<feature type="compositionally biased region" description="Low complexity" evidence="11">
    <location>
        <begin position="724"/>
        <end position="737"/>
    </location>
</feature>
<dbReference type="InterPro" id="IPR001611">
    <property type="entry name" value="Leu-rich_rpt"/>
</dbReference>
<keyword evidence="5" id="KW-0732">Signal</keyword>
<dbReference type="SMART" id="SM00255">
    <property type="entry name" value="TIR"/>
    <property type="match status" value="1"/>
</dbReference>
<dbReference type="Gene3D" id="2.30.42.10">
    <property type="match status" value="1"/>
</dbReference>
<keyword evidence="7 12" id="KW-1133">Transmembrane helix</keyword>
<dbReference type="SMART" id="SM00228">
    <property type="entry name" value="PDZ"/>
    <property type="match status" value="1"/>
</dbReference>
<evidence type="ECO:0000259" key="13">
    <source>
        <dbReference type="PROSITE" id="PS50104"/>
    </source>
</evidence>
<dbReference type="InterPro" id="IPR041489">
    <property type="entry name" value="PDZ_6"/>
</dbReference>
<dbReference type="SUPFAM" id="SSF50156">
    <property type="entry name" value="PDZ domain-like"/>
    <property type="match status" value="1"/>
</dbReference>
<dbReference type="PROSITE" id="PS51450">
    <property type="entry name" value="LRR"/>
    <property type="match status" value="1"/>
</dbReference>
<evidence type="ECO:0000313" key="16">
    <source>
        <dbReference type="RefSeq" id="XP_006814079.1"/>
    </source>
</evidence>
<evidence type="ECO:0000256" key="10">
    <source>
        <dbReference type="ARBA" id="ARBA00023180"/>
    </source>
</evidence>
<dbReference type="PROSITE" id="PS50106">
    <property type="entry name" value="PDZ"/>
    <property type="match status" value="1"/>
</dbReference>
<evidence type="ECO:0000259" key="14">
    <source>
        <dbReference type="PROSITE" id="PS50106"/>
    </source>
</evidence>